<protein>
    <submittedName>
        <fullName evidence="2">Molybdopterin synthase subunit MoaE</fullName>
    </submittedName>
</protein>
<dbReference type="GO" id="GO:0006777">
    <property type="term" value="P:Mo-molybdopterin cofactor biosynthetic process"/>
    <property type="evidence" value="ECO:0007669"/>
    <property type="project" value="InterPro"/>
</dbReference>
<reference evidence="3 4" key="2">
    <citation type="journal article" date="2015" name="MBio">
        <title>Genome-Resolved Metagenomic Analysis Reveals Roles for Candidate Phyla and Other Microbial Community Members in Biogeochemical Transformations in Oil Reservoirs.</title>
        <authorList>
            <person name="Hu P."/>
            <person name="Tom L."/>
            <person name="Singh A."/>
            <person name="Thomas B.C."/>
            <person name="Baker B.J."/>
            <person name="Piceno Y.M."/>
            <person name="Andersen G.L."/>
            <person name="Banfield J.F."/>
        </authorList>
    </citation>
    <scope>NUCLEOTIDE SEQUENCE [LARGE SCALE GENOMIC DNA]</scope>
    <source>
        <strain evidence="1">57_489</strain>
    </source>
</reference>
<name>A0A117MCU8_9EURY</name>
<dbReference type="SUPFAM" id="SSF54690">
    <property type="entry name" value="Molybdopterin synthase subunit MoaE"/>
    <property type="match status" value="1"/>
</dbReference>
<dbReference type="Proteomes" id="UP000053961">
    <property type="component" value="Unassembled WGS sequence"/>
</dbReference>
<dbReference type="AlphaFoldDB" id="A0A117MCU8"/>
<comment type="caution">
    <text evidence="2">The sequence shown here is derived from an EMBL/GenBank/DDBJ whole genome shotgun (WGS) entry which is preliminary data.</text>
</comment>
<reference evidence="2" key="1">
    <citation type="journal article" date="2015" name="MBio">
        <title>Genome-resolved metagenomic analysis reveals roles for candidate phyla and other microbial community members in biogeochemical transformations in oil reservoirs.</title>
        <authorList>
            <person name="Hu P."/>
            <person name="Tom L."/>
            <person name="Singh A."/>
            <person name="Thomas B.C."/>
            <person name="Baker B.J."/>
            <person name="Piceno Y.M."/>
            <person name="Andersen G.L."/>
            <person name="Banfield J.F."/>
        </authorList>
    </citation>
    <scope>NUCLEOTIDE SEQUENCE [LARGE SCALE GENOMIC DNA]</scope>
    <source>
        <strain evidence="2">56_747</strain>
    </source>
</reference>
<sequence>MIEITEERIAIEEILAGAKRPDAGAVVSFLGTVRDDGISGMEVEAYCEVAREELKTIQKEAMEKFDLLSVDMIHRIGTLSVGEEIVLIVCTAAHRRAAFLGCEYVIDEIKRRAPIWKKEIGAEGDHWV</sequence>
<organism evidence="2 3">
    <name type="scientific">Methanothrix harundinacea</name>
    <dbReference type="NCBI Taxonomy" id="301375"/>
    <lineage>
        <taxon>Archaea</taxon>
        <taxon>Methanobacteriati</taxon>
        <taxon>Methanobacteriota</taxon>
        <taxon>Stenosarchaea group</taxon>
        <taxon>Methanomicrobia</taxon>
        <taxon>Methanotrichales</taxon>
        <taxon>Methanotrichaceae</taxon>
        <taxon>Methanothrix</taxon>
    </lineage>
</organism>
<dbReference type="InterPro" id="IPR036563">
    <property type="entry name" value="MoaE_sf"/>
</dbReference>
<proteinExistence type="predicted"/>
<dbReference type="PANTHER" id="PTHR23404">
    <property type="entry name" value="MOLYBDOPTERIN SYNTHASE RELATED"/>
    <property type="match status" value="1"/>
</dbReference>
<dbReference type="CDD" id="cd00756">
    <property type="entry name" value="MoaE"/>
    <property type="match status" value="1"/>
</dbReference>
<dbReference type="Proteomes" id="UP000057043">
    <property type="component" value="Unassembled WGS sequence"/>
</dbReference>
<evidence type="ECO:0000313" key="4">
    <source>
        <dbReference type="Proteomes" id="UP000057043"/>
    </source>
</evidence>
<gene>
    <name evidence="1" type="ORF">XD72_0128</name>
    <name evidence="2" type="ORF">XE07_0633</name>
</gene>
<dbReference type="EMBL" id="LGHB01000005">
    <property type="protein sequence ID" value="KUK97062.1"/>
    <property type="molecule type" value="Genomic_DNA"/>
</dbReference>
<dbReference type="Gene3D" id="3.90.1170.40">
    <property type="entry name" value="Molybdopterin biosynthesis MoaE subunit"/>
    <property type="match status" value="1"/>
</dbReference>
<dbReference type="Pfam" id="PF02391">
    <property type="entry name" value="MoaE"/>
    <property type="match status" value="1"/>
</dbReference>
<evidence type="ECO:0000313" key="3">
    <source>
        <dbReference type="Proteomes" id="UP000053961"/>
    </source>
</evidence>
<dbReference type="InterPro" id="IPR003448">
    <property type="entry name" value="Mopterin_biosynth_MoaE"/>
</dbReference>
<evidence type="ECO:0000313" key="2">
    <source>
        <dbReference type="EMBL" id="KUK97062.1"/>
    </source>
</evidence>
<accession>A0A117MCU8</accession>
<dbReference type="PATRIC" id="fig|301375.6.peg.1543"/>
<evidence type="ECO:0000313" key="1">
    <source>
        <dbReference type="EMBL" id="KUK45485.1"/>
    </source>
</evidence>
<dbReference type="EMBL" id="LGFT01000002">
    <property type="protein sequence ID" value="KUK45485.1"/>
    <property type="molecule type" value="Genomic_DNA"/>
</dbReference>